<protein>
    <submittedName>
        <fullName evidence="2">Uncharacterized protein</fullName>
    </submittedName>
</protein>
<evidence type="ECO:0000256" key="1">
    <source>
        <dbReference type="SAM" id="Phobius"/>
    </source>
</evidence>
<evidence type="ECO:0000313" key="2">
    <source>
        <dbReference type="EMBL" id="PVZ72365.1"/>
    </source>
</evidence>
<dbReference type="EMBL" id="QDDL01000001">
    <property type="protein sequence ID" value="PVZ72365.1"/>
    <property type="molecule type" value="Genomic_DNA"/>
</dbReference>
<sequence length="168" mass="18929">MLKTTLNWIPLSLFVLLICLNQPSDRFQWDMIFLLSGLVALLTLPFTTLAGIPQDRISLGINLFFSSSTVAFLIGFPEITHWYQEQRVTALMLWVVGSCIVTGLITKQGCFDVDVNHRKLKSCLLVGAAVASLTASWWFRPSVFLSEVMPLISLLICRQLLVFFDSWA</sequence>
<gene>
    <name evidence="2" type="ORF">DC094_04995</name>
</gene>
<feature type="transmembrane region" description="Helical" evidence="1">
    <location>
        <begin position="88"/>
        <end position="110"/>
    </location>
</feature>
<keyword evidence="1" id="KW-0472">Membrane</keyword>
<name>A0A2V1H6H5_9GAMM</name>
<organism evidence="2 3">
    <name type="scientific">Pelagibaculum spongiae</name>
    <dbReference type="NCBI Taxonomy" id="2080658"/>
    <lineage>
        <taxon>Bacteria</taxon>
        <taxon>Pseudomonadati</taxon>
        <taxon>Pseudomonadota</taxon>
        <taxon>Gammaproteobacteria</taxon>
        <taxon>Oceanospirillales</taxon>
        <taxon>Pelagibaculum</taxon>
    </lineage>
</organism>
<dbReference type="RefSeq" id="WP_116685951.1">
    <property type="nucleotide sequence ID" value="NZ_CAWNYD010000001.1"/>
</dbReference>
<feature type="transmembrane region" description="Helical" evidence="1">
    <location>
        <begin position="31"/>
        <end position="52"/>
    </location>
</feature>
<feature type="transmembrane region" description="Helical" evidence="1">
    <location>
        <begin position="59"/>
        <end position="76"/>
    </location>
</feature>
<dbReference type="Proteomes" id="UP000244906">
    <property type="component" value="Unassembled WGS sequence"/>
</dbReference>
<comment type="caution">
    <text evidence="2">The sequence shown here is derived from an EMBL/GenBank/DDBJ whole genome shotgun (WGS) entry which is preliminary data.</text>
</comment>
<feature type="transmembrane region" description="Helical" evidence="1">
    <location>
        <begin position="122"/>
        <end position="139"/>
    </location>
</feature>
<evidence type="ECO:0000313" key="3">
    <source>
        <dbReference type="Proteomes" id="UP000244906"/>
    </source>
</evidence>
<keyword evidence="3" id="KW-1185">Reference proteome</keyword>
<keyword evidence="1" id="KW-0812">Transmembrane</keyword>
<accession>A0A2V1H6H5</accession>
<keyword evidence="1" id="KW-1133">Transmembrane helix</keyword>
<proteinExistence type="predicted"/>
<dbReference type="AlphaFoldDB" id="A0A2V1H6H5"/>
<reference evidence="2 3" key="1">
    <citation type="submission" date="2018-04" db="EMBL/GenBank/DDBJ databases">
        <title>Thalassorhabdus spongiae gen. nov., sp. nov., isolated from a marine sponge in South-West Iceland.</title>
        <authorList>
            <person name="Knobloch S."/>
            <person name="Daussin A."/>
            <person name="Johannsson R."/>
            <person name="Marteinsson V.T."/>
        </authorList>
    </citation>
    <scope>NUCLEOTIDE SEQUENCE [LARGE SCALE GENOMIC DNA]</scope>
    <source>
        <strain evidence="2 3">Hp12</strain>
    </source>
</reference>